<name>A0A9P1FVC0_9DINO</name>
<dbReference type="PANTHER" id="PTHR13124">
    <property type="entry name" value="39S RIBOSOMAL PROTEIN L46, MITOCHONDRIAL PRECURSOR-RELATED"/>
    <property type="match status" value="1"/>
</dbReference>
<dbReference type="EMBL" id="CAMXCT010001530">
    <property type="protein sequence ID" value="CAI3990919.1"/>
    <property type="molecule type" value="Genomic_DNA"/>
</dbReference>
<dbReference type="Proteomes" id="UP001152797">
    <property type="component" value="Unassembled WGS sequence"/>
</dbReference>
<dbReference type="GO" id="GO:0016301">
    <property type="term" value="F:kinase activity"/>
    <property type="evidence" value="ECO:0007669"/>
    <property type="project" value="UniProtKB-KW"/>
</dbReference>
<evidence type="ECO:0000313" key="2">
    <source>
        <dbReference type="EMBL" id="CAI3990919.1"/>
    </source>
</evidence>
<dbReference type="EMBL" id="CAMXCT030001530">
    <property type="protein sequence ID" value="CAL4778231.1"/>
    <property type="molecule type" value="Genomic_DNA"/>
</dbReference>
<dbReference type="InterPro" id="IPR040008">
    <property type="entry name" value="Ribosomal_mL46"/>
</dbReference>
<dbReference type="EMBL" id="CAMXCT020001530">
    <property type="protein sequence ID" value="CAL1144294.1"/>
    <property type="molecule type" value="Genomic_DNA"/>
</dbReference>
<feature type="region of interest" description="Disordered" evidence="1">
    <location>
        <begin position="110"/>
        <end position="134"/>
    </location>
</feature>
<organism evidence="2">
    <name type="scientific">Cladocopium goreaui</name>
    <dbReference type="NCBI Taxonomy" id="2562237"/>
    <lineage>
        <taxon>Eukaryota</taxon>
        <taxon>Sar</taxon>
        <taxon>Alveolata</taxon>
        <taxon>Dinophyceae</taxon>
        <taxon>Suessiales</taxon>
        <taxon>Symbiodiniaceae</taxon>
        <taxon>Cladocopium</taxon>
    </lineage>
</organism>
<dbReference type="Gene3D" id="3.90.79.10">
    <property type="entry name" value="Nucleoside Triphosphate Pyrophosphohydrolase"/>
    <property type="match status" value="1"/>
</dbReference>
<comment type="caution">
    <text evidence="2">The sequence shown here is derived from an EMBL/GenBank/DDBJ whole genome shotgun (WGS) entry which is preliminary data.</text>
</comment>
<sequence length="330" mass="37284">MATLARARCALKVCRSYATEARQHAESISVHKGLKIQGALCVERPPLQIVEPDYKQKWRAFKEAWDLRTGNHLTLEDEIVFMRFHFHFFQDKTATQALASGEAPALLRSLSRSGAGGGGRKRRGGTSKLASGSASTDTLVSAMSARAPGGLDLVMGEEGLDLAFPELGPKTIQRKKVERKKEEKVDDSDRRALRRLKSRSLFLLVRYNNAKHWTFPKADRLQDQGMRETLLGLAEPQLGADFRPYLVGACPFSYRKRFSNYHPGIQGRKIFYYRARLVPNSEVVLPDQTPVSDWAWCCREELEDCLDEGEWQVVRHSLPLDDLSHLLSDN</sequence>
<evidence type="ECO:0000313" key="3">
    <source>
        <dbReference type="EMBL" id="CAL4778231.1"/>
    </source>
</evidence>
<reference evidence="3 4" key="2">
    <citation type="submission" date="2024-05" db="EMBL/GenBank/DDBJ databases">
        <authorList>
            <person name="Chen Y."/>
            <person name="Shah S."/>
            <person name="Dougan E. K."/>
            <person name="Thang M."/>
            <person name="Chan C."/>
        </authorList>
    </citation>
    <scope>NUCLEOTIDE SEQUENCE [LARGE SCALE GENOMIC DNA]</scope>
</reference>
<keyword evidence="4" id="KW-1185">Reference proteome</keyword>
<evidence type="ECO:0000256" key="1">
    <source>
        <dbReference type="SAM" id="MobiDB-lite"/>
    </source>
</evidence>
<dbReference type="PANTHER" id="PTHR13124:SF12">
    <property type="entry name" value="LARGE RIBOSOMAL SUBUNIT PROTEIN ML46"/>
    <property type="match status" value="1"/>
</dbReference>
<reference evidence="2" key="1">
    <citation type="submission" date="2022-10" db="EMBL/GenBank/DDBJ databases">
        <authorList>
            <person name="Chen Y."/>
            <person name="Dougan E. K."/>
            <person name="Chan C."/>
            <person name="Rhodes N."/>
            <person name="Thang M."/>
        </authorList>
    </citation>
    <scope>NUCLEOTIDE SEQUENCE</scope>
</reference>
<accession>A0A9P1FVC0</accession>
<dbReference type="GO" id="GO:0003735">
    <property type="term" value="F:structural constituent of ribosome"/>
    <property type="evidence" value="ECO:0007669"/>
    <property type="project" value="InterPro"/>
</dbReference>
<protein>
    <submittedName>
        <fullName evidence="3">Calcium-dependent protein kinase 2</fullName>
    </submittedName>
</protein>
<evidence type="ECO:0000313" key="4">
    <source>
        <dbReference type="Proteomes" id="UP001152797"/>
    </source>
</evidence>
<proteinExistence type="predicted"/>
<gene>
    <name evidence="2" type="ORF">C1SCF055_LOCUS17867</name>
</gene>
<dbReference type="GO" id="GO:0005762">
    <property type="term" value="C:mitochondrial large ribosomal subunit"/>
    <property type="evidence" value="ECO:0007669"/>
    <property type="project" value="TreeGrafter"/>
</dbReference>
<dbReference type="AlphaFoldDB" id="A0A9P1FVC0"/>
<dbReference type="OrthoDB" id="414075at2759"/>
<keyword evidence="3" id="KW-0808">Transferase</keyword>
<keyword evidence="3" id="KW-0418">Kinase</keyword>